<protein>
    <recommendedName>
        <fullName evidence="4">M6 family metalloprotease domain-containing protein</fullName>
    </recommendedName>
</protein>
<accession>A0ABR1VKM3</accession>
<dbReference type="Proteomes" id="UP001446871">
    <property type="component" value="Unassembled WGS sequence"/>
</dbReference>
<comment type="caution">
    <text evidence="2">The sequence shown here is derived from an EMBL/GenBank/DDBJ whole genome shotgun (WGS) entry which is preliminary data.</text>
</comment>
<name>A0ABR1VKM3_9PEZI</name>
<evidence type="ECO:0000313" key="2">
    <source>
        <dbReference type="EMBL" id="KAK8071789.1"/>
    </source>
</evidence>
<dbReference type="PANTHER" id="PTHR41775:SF1">
    <property type="entry name" value="PEPTIDASE M6-LIKE DOMAIN-CONTAINING PROTEIN"/>
    <property type="match status" value="1"/>
</dbReference>
<reference evidence="2 3" key="1">
    <citation type="submission" date="2023-01" db="EMBL/GenBank/DDBJ databases">
        <title>Analysis of 21 Apiospora genomes using comparative genomics revels a genus with tremendous synthesis potential of carbohydrate active enzymes and secondary metabolites.</title>
        <authorList>
            <person name="Sorensen T."/>
        </authorList>
    </citation>
    <scope>NUCLEOTIDE SEQUENCE [LARGE SCALE GENOMIC DNA]</scope>
    <source>
        <strain evidence="2 3">CBS 83171</strain>
    </source>
</reference>
<gene>
    <name evidence="2" type="ORF">PG996_005137</name>
</gene>
<keyword evidence="3" id="KW-1185">Reference proteome</keyword>
<sequence>MATTTGRMGWKAPLILFSTWLLESQVVAAADVSACKLPAVQSVYLSAGFGYQLDCVPSTGTLRAFMMFVDFPDAHATEASPQEVHDVFLPGAADWYATSSEGALTLDVTADTTQFVRMPAASDSYSWARGLSSETHYKYIQDAIDAYLNTSATAAFPEGIDVLYIAPTKNAREISFSPTYMSAVTARAGGKRIATKAVTFGLDAYITWGFKVLNHETGHTMCLPDYYPFEAGRDSGYYVGGWSLMGVISGLAPDWFAYDKWRLGWLPDSAVECVDMGDGTNTASAADLSTTTTRTLKPLSASGAGTRAVVIARNGQEALVAEMRTKTGLDSELCASPGVLLYTVSTTAATGEGPVKVMNVNPGSARCAGGQLNDATLSLRGVRGRASSYSVPGWGVKVTVTEQTDESATIRIDMS</sequence>
<dbReference type="PANTHER" id="PTHR41775">
    <property type="entry name" value="SECRETED PROTEIN-RELATED"/>
    <property type="match status" value="1"/>
</dbReference>
<evidence type="ECO:0000256" key="1">
    <source>
        <dbReference type="SAM" id="SignalP"/>
    </source>
</evidence>
<organism evidence="2 3">
    <name type="scientific">Apiospora saccharicola</name>
    <dbReference type="NCBI Taxonomy" id="335842"/>
    <lineage>
        <taxon>Eukaryota</taxon>
        <taxon>Fungi</taxon>
        <taxon>Dikarya</taxon>
        <taxon>Ascomycota</taxon>
        <taxon>Pezizomycotina</taxon>
        <taxon>Sordariomycetes</taxon>
        <taxon>Xylariomycetidae</taxon>
        <taxon>Amphisphaeriales</taxon>
        <taxon>Apiosporaceae</taxon>
        <taxon>Apiospora</taxon>
    </lineage>
</organism>
<dbReference type="EMBL" id="JAQQWM010000003">
    <property type="protein sequence ID" value="KAK8071789.1"/>
    <property type="molecule type" value="Genomic_DNA"/>
</dbReference>
<evidence type="ECO:0000313" key="3">
    <source>
        <dbReference type="Proteomes" id="UP001446871"/>
    </source>
</evidence>
<feature type="signal peptide" evidence="1">
    <location>
        <begin position="1"/>
        <end position="29"/>
    </location>
</feature>
<keyword evidence="1" id="KW-0732">Signal</keyword>
<proteinExistence type="predicted"/>
<feature type="chain" id="PRO_5047363979" description="M6 family metalloprotease domain-containing protein" evidence="1">
    <location>
        <begin position="30"/>
        <end position="415"/>
    </location>
</feature>
<evidence type="ECO:0008006" key="4">
    <source>
        <dbReference type="Google" id="ProtNLM"/>
    </source>
</evidence>
<dbReference type="NCBIfam" id="TIGR03296">
    <property type="entry name" value="M6dom_TIGR03296"/>
    <property type="match status" value="1"/>
</dbReference>
<dbReference type="InterPro" id="IPR008757">
    <property type="entry name" value="Peptidase_M6-like_domain"/>
</dbReference>